<comment type="caution">
    <text evidence="1">The sequence shown here is derived from an EMBL/GenBank/DDBJ whole genome shotgun (WGS) entry which is preliminary data.</text>
</comment>
<dbReference type="AlphaFoldDB" id="A0A8S9GXG3"/>
<reference evidence="1" key="1">
    <citation type="submission" date="2019-12" db="EMBL/GenBank/DDBJ databases">
        <title>Genome sequencing and annotation of Brassica cretica.</title>
        <authorList>
            <person name="Studholme D.J."/>
            <person name="Sarris P.F."/>
        </authorList>
    </citation>
    <scope>NUCLEOTIDE SEQUENCE</scope>
    <source>
        <strain evidence="1">PFS-102/07</strain>
        <tissue evidence="1">Leaf</tissue>
    </source>
</reference>
<name>A0A8S9GXG3_BRACR</name>
<accession>A0A8S9GXG3</accession>
<proteinExistence type="predicted"/>
<sequence>MSELILLVVRQSATRLEDDGSSGTTANQLRSCFRTGRLLGSGSRKRYTASSHRSIRRVASVMESGRDLCLGGHSPFSYSSGLRRTQLRRRAQIPNGGRVFIGWVLEACVTWIPATKMDRLWFARSLEERAWRVSSLSLCQWKRLSSLWRTRFEANHSQCRDISFTRHISIFFAVAGSSLIVVDAKTSTRLLGSWLIKRNPEAGLQVVAETISISPARYNVSSGQDLHSYPRALAAVYLVVKSHVGKGQRSGSRKRYTASSHRSRRRVASVMESGRDMCLGGHSPFSYSSGLRRTQLRRRAQIPNGGRVFIGWVFETCVTWIPATKMDHLWAWKVSSLSLYQWKRLSSLWRTRFEADHSQCRDISFTRHISLFFAVAGSSLIVVDAKTSTRLLAGQDLHSYPRAPAAVYLVVKYHVGKGQRFNQVRLRRYFDFTEHGVAPCGWRRE</sequence>
<gene>
    <name evidence="1" type="ORF">F2Q70_00020369</name>
</gene>
<organism evidence="1">
    <name type="scientific">Brassica cretica</name>
    <name type="common">Mustard</name>
    <dbReference type="NCBI Taxonomy" id="69181"/>
    <lineage>
        <taxon>Eukaryota</taxon>
        <taxon>Viridiplantae</taxon>
        <taxon>Streptophyta</taxon>
        <taxon>Embryophyta</taxon>
        <taxon>Tracheophyta</taxon>
        <taxon>Spermatophyta</taxon>
        <taxon>Magnoliopsida</taxon>
        <taxon>eudicotyledons</taxon>
        <taxon>Gunneridae</taxon>
        <taxon>Pentapetalae</taxon>
        <taxon>rosids</taxon>
        <taxon>malvids</taxon>
        <taxon>Brassicales</taxon>
        <taxon>Brassicaceae</taxon>
        <taxon>Brassiceae</taxon>
        <taxon>Brassica</taxon>
    </lineage>
</organism>
<protein>
    <submittedName>
        <fullName evidence="1">Uncharacterized protein</fullName>
    </submittedName>
</protein>
<dbReference type="EMBL" id="QGKY02001925">
    <property type="protein sequence ID" value="KAF2549600.1"/>
    <property type="molecule type" value="Genomic_DNA"/>
</dbReference>
<evidence type="ECO:0000313" key="1">
    <source>
        <dbReference type="EMBL" id="KAF2549600.1"/>
    </source>
</evidence>